<dbReference type="InterPro" id="IPR017871">
    <property type="entry name" value="ABC_transporter-like_CS"/>
</dbReference>
<dbReference type="CDD" id="cd03244">
    <property type="entry name" value="ABCC_MRP_domain2"/>
    <property type="match status" value="1"/>
</dbReference>
<keyword evidence="2" id="KW-0813">Transport</keyword>
<dbReference type="GO" id="GO:0005524">
    <property type="term" value="F:ATP binding"/>
    <property type="evidence" value="ECO:0007669"/>
    <property type="project" value="UniProtKB-KW"/>
</dbReference>
<dbReference type="EMBL" id="HBGN01030902">
    <property type="protein sequence ID" value="CAD9347446.1"/>
    <property type="molecule type" value="Transcribed_RNA"/>
</dbReference>
<dbReference type="SUPFAM" id="SSF52540">
    <property type="entry name" value="P-loop containing nucleoside triphosphate hydrolases"/>
    <property type="match status" value="2"/>
</dbReference>
<dbReference type="FunFam" id="3.40.50.300:FF:000838">
    <property type="entry name" value="ABC multidrug transporter (Eurofung)"/>
    <property type="match status" value="1"/>
</dbReference>
<dbReference type="PROSITE" id="PS50929">
    <property type="entry name" value="ABC_TM1F"/>
    <property type="match status" value="2"/>
</dbReference>
<dbReference type="PANTHER" id="PTHR24223">
    <property type="entry name" value="ATP-BINDING CASSETTE SUB-FAMILY C"/>
    <property type="match status" value="1"/>
</dbReference>
<dbReference type="FunFam" id="1.20.1560.10:FF:000013">
    <property type="entry name" value="ABC transporter C family member 2"/>
    <property type="match status" value="1"/>
</dbReference>
<dbReference type="SMART" id="SM00382">
    <property type="entry name" value="AAA"/>
    <property type="match status" value="2"/>
</dbReference>
<dbReference type="GO" id="GO:0016887">
    <property type="term" value="F:ATP hydrolysis activity"/>
    <property type="evidence" value="ECO:0007669"/>
    <property type="project" value="InterPro"/>
</dbReference>
<protein>
    <submittedName>
        <fullName evidence="13">Uncharacterized protein</fullName>
    </submittedName>
</protein>
<sequence length="1728" mass="186086">METDTIPPLNNTRMSPKKQRMQRLLLCMSCCYYCLLLPIASPFLVVSGSSATSTPTSSLIGRSSAPSLVETKNKSGGGFASLAGLRSKTSVTTQGTSPPATRLSAAVSTQEQPLLGEHNASFLSKILYLYVTPLINVSNASSSPSETPVLPISTDKEMNTVVPTLQNLYNTQRQKAALKIEREKYAKMQQLENKKDGDDTVTGKSGGASETIILAKALIQHQKKKLILTGILRLMNTITQAFPAVLISRLLRCIESNASPITSLKTVLMLITVLSTKMVLENAYFHNVVKCSTEVRGSLAGMIFDKSLRLPVGGTGGSAGSSTKNVNGKKETESEKEAKKLDAAEKKNAASLGSGGILNLMQSDASLIEWAAVQVHTIWDGPLQIAIYSTLLYKYLGPPVLWGISVLLLTIPMNSITLRLLNRLSRYENMEKDARTKRTSEAISNMKLLKLQAWENNFAESIQSHRKSELSRHTTRGIVRALNQAISNAVPAIVLVVTLTAYVKTGRPIVASTIFTAISLFNQLRFPLFFYPMLIDSLANGKNALRRIGSYLALEEVRPYVKKIPSTSMNGQNIGGTIEMANGNFLWSIPSSGSTTTKKSNKSATAATANGSIPGTTNNASSSSKAAAPALCDASLSVSPGEIVAVVGPVGSGKTALIKGLLGELVPVPRMAVDSSSTFPSPPSLATNSTMITSPTAPLMVDDVPPATVIVTGGSISYCAQEAWLPKGTIRDCITFGREYDEERYRRAIYDAGLDADILDDEDVDVTAENSKDAASRGVLTHSTNVGEGGSSLSGGQRARVALARALYSNDTGVYLLDDPLSALDASVGSIVFERLLKRAKQSNAATLFVTNDSSLPPRCDRVILMEKSQCGCSKIKDMGTYEELLERGHDLNIYHQGDDDDEGIMNEMISSKQKNDKSTPSLSADESNYLYDKNIETPSTSSTTEKIIRVVGGHKTSATLNITAGDTCGDSSCHADPDCQLILENDIDHLSERVVPFSAGVHTDVDKIQYPTPEEPQLEEDIQRANGDFAAAADGTNGKDGKSAPNASNPKEKQALFSVDDSMTTGAVPRSTYLTYFKSVGQPLLILAMLSSYLLSNGAQFYQQYIVAKWTEIGSAGAGDAIAVALGGKYLRSLINAACVVSVFLWLRSFLTMRVGVKASTHLHSKMLSSIFRAPLSFFDATPSGQLLSRFGKEMETVDRNLPDGIGSVLYCFVQLFLSGAALAGIVTPGMLVPLCMIGCLYARTMKQFRPAARDLKRNESKTRSPIYTHFGEALRGAETIRSVPNGAKNWSRQHRSFSDTNLSVFYSVKAMDRWLSVRLETLGNVVVFMAAVASIFLTRIGRLKAGSAGWGLTQALSITGLLTWAVRCLTDLETQMMSVLRITEVTDLDSTQASGSLFGTGRKNKKKQDAAEKDLTEKTKMPKEKAGVGEAITLLKDQSASLPGVSVTPDSDNALIKSGWPWRGGIKFNNISMRYNSISPLVLKNVTVTVPPGTTLGVVGRTGSGKSSLLLSLFRLVEIEGGGSIEIDNVDLRSVSLRSLRESLSIIPQDPVLFAGSVMYNLDATGKASAEDAWKALEAASPQLASQFRSTGAGLDTFITEGGKNLSLGQRQLICLARALLRKSKILVLDEATSSVDSQTDAQVQDTIRREFVEKGVTVMTVAHRLDTVMGYDKIAVLGDGELIEYGSPNELLQKRDGEFRRLVDADKRNKIKGAMAKREALLSVG</sequence>
<feature type="transmembrane region" description="Helical" evidence="10">
    <location>
        <begin position="400"/>
        <end position="421"/>
    </location>
</feature>
<feature type="domain" description="ABC transporter" evidence="11">
    <location>
        <begin position="615"/>
        <end position="922"/>
    </location>
</feature>
<keyword evidence="3 10" id="KW-0812">Transmembrane</keyword>
<feature type="domain" description="ABC transporter" evidence="11">
    <location>
        <begin position="1468"/>
        <end position="1707"/>
    </location>
</feature>
<dbReference type="SUPFAM" id="SSF90123">
    <property type="entry name" value="ABC transporter transmembrane region"/>
    <property type="match status" value="2"/>
</dbReference>
<feature type="domain" description="ABC transmembrane type-1" evidence="12">
    <location>
        <begin position="1088"/>
        <end position="1376"/>
    </location>
</feature>
<feature type="compositionally biased region" description="Basic and acidic residues" evidence="9">
    <location>
        <begin position="1409"/>
        <end position="1424"/>
    </location>
</feature>
<dbReference type="CDD" id="cd18580">
    <property type="entry name" value="ABC_6TM_ABCC_D2"/>
    <property type="match status" value="1"/>
</dbReference>
<keyword evidence="7 10" id="KW-1133">Transmembrane helix</keyword>
<evidence type="ECO:0000313" key="13">
    <source>
        <dbReference type="EMBL" id="CAD9347446.1"/>
    </source>
</evidence>
<dbReference type="Gene3D" id="3.40.50.300">
    <property type="entry name" value="P-loop containing nucleotide triphosphate hydrolases"/>
    <property type="match status" value="2"/>
</dbReference>
<feature type="transmembrane region" description="Helical" evidence="10">
    <location>
        <begin position="485"/>
        <end position="503"/>
    </location>
</feature>
<feature type="domain" description="ABC transmembrane type-1" evidence="12">
    <location>
        <begin position="227"/>
        <end position="540"/>
    </location>
</feature>
<dbReference type="InterPro" id="IPR044746">
    <property type="entry name" value="ABCC_6TM_D1"/>
</dbReference>
<keyword evidence="4" id="KW-0677">Repeat</keyword>
<dbReference type="PANTHER" id="PTHR24223:SF443">
    <property type="entry name" value="MULTIDRUG-RESISTANCE LIKE PROTEIN 1, ISOFORM I"/>
    <property type="match status" value="1"/>
</dbReference>
<comment type="subcellular location">
    <subcellularLocation>
        <location evidence="1">Vacuole membrane</location>
        <topology evidence="1">Multi-pass membrane protein</topology>
    </subcellularLocation>
</comment>
<dbReference type="Pfam" id="PF00664">
    <property type="entry name" value="ABC_membrane"/>
    <property type="match status" value="2"/>
</dbReference>
<feature type="transmembrane region" description="Helical" evidence="10">
    <location>
        <begin position="1209"/>
        <end position="1242"/>
    </location>
</feature>
<evidence type="ECO:0000256" key="3">
    <source>
        <dbReference type="ARBA" id="ARBA00022692"/>
    </source>
</evidence>
<dbReference type="Pfam" id="PF00005">
    <property type="entry name" value="ABC_tran"/>
    <property type="match status" value="2"/>
</dbReference>
<proteinExistence type="predicted"/>
<dbReference type="InterPro" id="IPR003439">
    <property type="entry name" value="ABC_transporter-like_ATP-bd"/>
</dbReference>
<dbReference type="InterPro" id="IPR044726">
    <property type="entry name" value="ABCC_6TM_D2"/>
</dbReference>
<evidence type="ECO:0000256" key="5">
    <source>
        <dbReference type="ARBA" id="ARBA00022741"/>
    </source>
</evidence>
<dbReference type="PROSITE" id="PS00211">
    <property type="entry name" value="ABC_TRANSPORTER_1"/>
    <property type="match status" value="2"/>
</dbReference>
<dbReference type="InterPro" id="IPR027417">
    <property type="entry name" value="P-loop_NTPase"/>
</dbReference>
<dbReference type="InterPro" id="IPR036640">
    <property type="entry name" value="ABC1_TM_sf"/>
</dbReference>
<dbReference type="GO" id="GO:0005774">
    <property type="term" value="C:vacuolar membrane"/>
    <property type="evidence" value="ECO:0007669"/>
    <property type="project" value="UniProtKB-SubCell"/>
</dbReference>
<feature type="region of interest" description="Disordered" evidence="9">
    <location>
        <begin position="592"/>
        <end position="620"/>
    </location>
</feature>
<evidence type="ECO:0000256" key="10">
    <source>
        <dbReference type="SAM" id="Phobius"/>
    </source>
</evidence>
<evidence type="ECO:0000256" key="2">
    <source>
        <dbReference type="ARBA" id="ARBA00022448"/>
    </source>
</evidence>
<organism evidence="13">
    <name type="scientific">Ditylum brightwellii</name>
    <dbReference type="NCBI Taxonomy" id="49249"/>
    <lineage>
        <taxon>Eukaryota</taxon>
        <taxon>Sar</taxon>
        <taxon>Stramenopiles</taxon>
        <taxon>Ochrophyta</taxon>
        <taxon>Bacillariophyta</taxon>
        <taxon>Mediophyceae</taxon>
        <taxon>Lithodesmiophycidae</taxon>
        <taxon>Lithodesmiales</taxon>
        <taxon>Lithodesmiaceae</taxon>
        <taxon>Ditylum</taxon>
    </lineage>
</organism>
<evidence type="ECO:0000256" key="8">
    <source>
        <dbReference type="ARBA" id="ARBA00023136"/>
    </source>
</evidence>
<feature type="transmembrane region" description="Helical" evidence="10">
    <location>
        <begin position="1323"/>
        <end position="1343"/>
    </location>
</feature>
<evidence type="ECO:0000256" key="4">
    <source>
        <dbReference type="ARBA" id="ARBA00022737"/>
    </source>
</evidence>
<feature type="region of interest" description="Disordered" evidence="9">
    <location>
        <begin position="770"/>
        <end position="792"/>
    </location>
</feature>
<evidence type="ECO:0000256" key="9">
    <source>
        <dbReference type="SAM" id="MobiDB-lite"/>
    </source>
</evidence>
<dbReference type="InterPro" id="IPR003593">
    <property type="entry name" value="AAA+_ATPase"/>
</dbReference>
<keyword evidence="6" id="KW-0067">ATP-binding</keyword>
<feature type="region of interest" description="Disordered" evidence="9">
    <location>
        <begin position="1032"/>
        <end position="1052"/>
    </location>
</feature>
<dbReference type="CDD" id="cd18579">
    <property type="entry name" value="ABC_6TM_ABCC_D1"/>
    <property type="match status" value="1"/>
</dbReference>
<evidence type="ECO:0000256" key="7">
    <source>
        <dbReference type="ARBA" id="ARBA00022989"/>
    </source>
</evidence>
<evidence type="ECO:0000256" key="1">
    <source>
        <dbReference type="ARBA" id="ARBA00004128"/>
    </source>
</evidence>
<accession>A0A7S2ENB8</accession>
<feature type="region of interest" description="Disordered" evidence="9">
    <location>
        <begin position="1398"/>
        <end position="1424"/>
    </location>
</feature>
<feature type="compositionally biased region" description="Low complexity" evidence="9">
    <location>
        <begin position="592"/>
        <end position="612"/>
    </location>
</feature>
<feature type="region of interest" description="Disordered" evidence="9">
    <location>
        <begin position="315"/>
        <end position="335"/>
    </location>
</feature>
<reference evidence="13" key="1">
    <citation type="submission" date="2021-01" db="EMBL/GenBank/DDBJ databases">
        <authorList>
            <person name="Corre E."/>
            <person name="Pelletier E."/>
            <person name="Niang G."/>
            <person name="Scheremetjew M."/>
            <person name="Finn R."/>
            <person name="Kale V."/>
            <person name="Holt S."/>
            <person name="Cochrane G."/>
            <person name="Meng A."/>
            <person name="Brown T."/>
            <person name="Cohen L."/>
        </authorList>
    </citation>
    <scope>NUCLEOTIDE SEQUENCE</scope>
    <source>
        <strain evidence="13">Pop2</strain>
    </source>
</reference>
<gene>
    <name evidence="13" type="ORF">DBRI1063_LOCUS19893</name>
</gene>
<dbReference type="InterPro" id="IPR011527">
    <property type="entry name" value="ABC1_TM_dom"/>
</dbReference>
<evidence type="ECO:0000259" key="11">
    <source>
        <dbReference type="PROSITE" id="PS50893"/>
    </source>
</evidence>
<dbReference type="InterPro" id="IPR050173">
    <property type="entry name" value="ABC_transporter_C-like"/>
</dbReference>
<dbReference type="Gene3D" id="1.20.1560.10">
    <property type="entry name" value="ABC transporter type 1, transmembrane domain"/>
    <property type="match status" value="2"/>
</dbReference>
<keyword evidence="8 10" id="KW-0472">Membrane</keyword>
<evidence type="ECO:0000259" key="12">
    <source>
        <dbReference type="PROSITE" id="PS50929"/>
    </source>
</evidence>
<evidence type="ECO:0000256" key="6">
    <source>
        <dbReference type="ARBA" id="ARBA00022840"/>
    </source>
</evidence>
<name>A0A7S2ENB8_9STRA</name>
<feature type="transmembrane region" description="Helical" evidence="10">
    <location>
        <begin position="24"/>
        <end position="45"/>
    </location>
</feature>
<dbReference type="GO" id="GO:0140359">
    <property type="term" value="F:ABC-type transporter activity"/>
    <property type="evidence" value="ECO:0007669"/>
    <property type="project" value="InterPro"/>
</dbReference>
<keyword evidence="5" id="KW-0547">Nucleotide-binding</keyword>
<dbReference type="PROSITE" id="PS50893">
    <property type="entry name" value="ABC_TRANSPORTER_2"/>
    <property type="match status" value="2"/>
</dbReference>